<sequence>MRPQSDSSPKSADLGFAVGLQINLVQAVSLSRPHFFSPSFVLQASREGEPVAVPGGQRPGVSKTGAISVSRLRASTRRPHSPRSSSGGRGGRQGRRQNVRHITTGCRQGLEREGSQARSGSTGPRQEWSSGCDGEKPSSGSSREPRPPQQARGAGSPTRPSVPDPRPGPGPGAPSPPPPFVAGAEALPRVRSSSSRRRLPPLRPRPGGLRPRGPLPLPSLQTWGPKASPLPSPKRILLLTPKNPMKP</sequence>
<dbReference type="KEGG" id="pcad:102979634"/>
<reference evidence="3" key="1">
    <citation type="submission" date="2025-08" db="UniProtKB">
        <authorList>
            <consortium name="RefSeq"/>
        </authorList>
    </citation>
    <scope>IDENTIFICATION</scope>
    <source>
        <tissue evidence="3">Muscle</tissue>
    </source>
</reference>
<name>A0A2Y9FEP0_PHYMC</name>
<dbReference type="Proteomes" id="UP000248484">
    <property type="component" value="Chromosome 21"/>
</dbReference>
<organism evidence="2 3">
    <name type="scientific">Physeter macrocephalus</name>
    <name type="common">Sperm whale</name>
    <name type="synonym">Physeter catodon</name>
    <dbReference type="NCBI Taxonomy" id="9755"/>
    <lineage>
        <taxon>Eukaryota</taxon>
        <taxon>Metazoa</taxon>
        <taxon>Chordata</taxon>
        <taxon>Craniata</taxon>
        <taxon>Vertebrata</taxon>
        <taxon>Euteleostomi</taxon>
        <taxon>Mammalia</taxon>
        <taxon>Eutheria</taxon>
        <taxon>Laurasiatheria</taxon>
        <taxon>Artiodactyla</taxon>
        <taxon>Whippomorpha</taxon>
        <taxon>Cetacea</taxon>
        <taxon>Odontoceti</taxon>
        <taxon>Physeteridae</taxon>
        <taxon>Physeter</taxon>
    </lineage>
</organism>
<dbReference type="InParanoid" id="A0A2Y9FEP0"/>
<dbReference type="GeneID" id="102979634"/>
<dbReference type="RefSeq" id="XP_007121245.1">
    <property type="nucleotide sequence ID" value="XM_007121183.3"/>
</dbReference>
<evidence type="ECO:0000313" key="3">
    <source>
        <dbReference type="RefSeq" id="XP_007121245.1"/>
    </source>
</evidence>
<dbReference type="AlphaFoldDB" id="A0A2Y9FEP0"/>
<evidence type="ECO:0000313" key="2">
    <source>
        <dbReference type="Proteomes" id="UP000248484"/>
    </source>
</evidence>
<protein>
    <submittedName>
        <fullName evidence="3">Basic salivary proline-rich protein 3-like</fullName>
    </submittedName>
</protein>
<feature type="compositionally biased region" description="Polar residues" evidence="1">
    <location>
        <begin position="116"/>
        <end position="129"/>
    </location>
</feature>
<feature type="region of interest" description="Disordered" evidence="1">
    <location>
        <begin position="51"/>
        <end position="247"/>
    </location>
</feature>
<feature type="compositionally biased region" description="Pro residues" evidence="1">
    <location>
        <begin position="160"/>
        <end position="180"/>
    </location>
</feature>
<proteinExistence type="predicted"/>
<keyword evidence="2" id="KW-1185">Reference proteome</keyword>
<evidence type="ECO:0000256" key="1">
    <source>
        <dbReference type="SAM" id="MobiDB-lite"/>
    </source>
</evidence>
<accession>A0A2Y9FEP0</accession>
<gene>
    <name evidence="3" type="primary">LOC102979634</name>
</gene>